<comment type="cofactor">
    <cofactor evidence="1">
        <name>[3Fe-4S] cluster</name>
        <dbReference type="ChEBI" id="CHEBI:21137"/>
    </cofactor>
</comment>
<evidence type="ECO:0000256" key="7">
    <source>
        <dbReference type="ARBA" id="ARBA00023291"/>
    </source>
</evidence>
<dbReference type="RefSeq" id="WP_113691574.1">
    <property type="nucleotide sequence ID" value="NZ_CP015163.1"/>
</dbReference>
<dbReference type="EMBL" id="CP015163">
    <property type="protein sequence ID" value="AXB42300.1"/>
    <property type="molecule type" value="Genomic_DNA"/>
</dbReference>
<protein>
    <submittedName>
        <fullName evidence="8">Ferredoxin</fullName>
    </submittedName>
</protein>
<dbReference type="PANTHER" id="PTHR36923">
    <property type="entry name" value="FERREDOXIN"/>
    <property type="match status" value="1"/>
</dbReference>
<dbReference type="PANTHER" id="PTHR36923:SF3">
    <property type="entry name" value="FERREDOXIN"/>
    <property type="match status" value="1"/>
</dbReference>
<keyword evidence="4" id="KW-0249">Electron transport</keyword>
<dbReference type="Proteomes" id="UP000250434">
    <property type="component" value="Chromosome"/>
</dbReference>
<dbReference type="Pfam" id="PF13370">
    <property type="entry name" value="Fer4_13"/>
    <property type="match status" value="1"/>
</dbReference>
<proteinExistence type="predicted"/>
<evidence type="ECO:0000256" key="2">
    <source>
        <dbReference type="ARBA" id="ARBA00022448"/>
    </source>
</evidence>
<keyword evidence="9" id="KW-1185">Reference proteome</keyword>
<evidence type="ECO:0000256" key="5">
    <source>
        <dbReference type="ARBA" id="ARBA00023004"/>
    </source>
</evidence>
<evidence type="ECO:0000256" key="4">
    <source>
        <dbReference type="ARBA" id="ARBA00022982"/>
    </source>
</evidence>
<dbReference type="OrthoDB" id="14703at2"/>
<dbReference type="SUPFAM" id="SSF54862">
    <property type="entry name" value="4Fe-4S ferredoxins"/>
    <property type="match status" value="1"/>
</dbReference>
<dbReference type="AlphaFoldDB" id="A0A344L2M6"/>
<reference evidence="8 9" key="1">
    <citation type="submission" date="2016-04" db="EMBL/GenBank/DDBJ databases">
        <title>Complete genome sequence and analysis of deep-sea sediment isolate, Amycolatopsis sp. WP1.</title>
        <authorList>
            <person name="Wang H."/>
            <person name="Chen S."/>
            <person name="Wu Q."/>
        </authorList>
    </citation>
    <scope>NUCLEOTIDE SEQUENCE [LARGE SCALE GENOMIC DNA]</scope>
    <source>
        <strain evidence="8 9">WP1</strain>
    </source>
</reference>
<keyword evidence="7" id="KW-0003">3Fe-4S</keyword>
<evidence type="ECO:0000313" key="8">
    <source>
        <dbReference type="EMBL" id="AXB42300.1"/>
    </source>
</evidence>
<dbReference type="KEGG" id="aab:A4R43_06960"/>
<dbReference type="Gene3D" id="3.30.70.20">
    <property type="match status" value="1"/>
</dbReference>
<keyword evidence="6" id="KW-0411">Iron-sulfur</keyword>
<name>A0A344L2M6_9PSEU</name>
<evidence type="ECO:0000256" key="6">
    <source>
        <dbReference type="ARBA" id="ARBA00023014"/>
    </source>
</evidence>
<keyword evidence="2" id="KW-0813">Transport</keyword>
<accession>A0A344L2M6</accession>
<dbReference type="InterPro" id="IPR051269">
    <property type="entry name" value="Fe-S_cluster_ET"/>
</dbReference>
<evidence type="ECO:0000256" key="1">
    <source>
        <dbReference type="ARBA" id="ARBA00001927"/>
    </source>
</evidence>
<dbReference type="GO" id="GO:0046872">
    <property type="term" value="F:metal ion binding"/>
    <property type="evidence" value="ECO:0007669"/>
    <property type="project" value="UniProtKB-KW"/>
</dbReference>
<organism evidence="8 9">
    <name type="scientific">Amycolatopsis albispora</name>
    <dbReference type="NCBI Taxonomy" id="1804986"/>
    <lineage>
        <taxon>Bacteria</taxon>
        <taxon>Bacillati</taxon>
        <taxon>Actinomycetota</taxon>
        <taxon>Actinomycetes</taxon>
        <taxon>Pseudonocardiales</taxon>
        <taxon>Pseudonocardiaceae</taxon>
        <taxon>Amycolatopsis</taxon>
    </lineage>
</organism>
<keyword evidence="3" id="KW-0479">Metal-binding</keyword>
<keyword evidence="5" id="KW-0408">Iron</keyword>
<gene>
    <name evidence="8" type="ORF">A4R43_06960</name>
</gene>
<sequence>MKVIVDEARCVGGGHCVVTAERVFDQHERDGTVVLLDSTPPEELHEAVHRAAMLCPAAAISVTA</sequence>
<evidence type="ECO:0000313" key="9">
    <source>
        <dbReference type="Proteomes" id="UP000250434"/>
    </source>
</evidence>
<evidence type="ECO:0000256" key="3">
    <source>
        <dbReference type="ARBA" id="ARBA00022723"/>
    </source>
</evidence>
<dbReference type="GO" id="GO:0051538">
    <property type="term" value="F:3 iron, 4 sulfur cluster binding"/>
    <property type="evidence" value="ECO:0007669"/>
    <property type="project" value="UniProtKB-KW"/>
</dbReference>